<sequence>MSRTLEPVRRPGRLGRRVAARRSPDLVPGRAPAPPSSPRLVLTVTSAGSLPLMRGFPQHLQRAGWDVHVVTGPGPDLDALGDVVGGVHAVPMRRDPSPLEDARALAAWVRLLRRLRPDAVLAATPKAALLGLVAARLTGVPVRVYHLWGLRLETTTGLLRRVLTLTERATARAATRVLSVSPSLSAEFAGAGLAGRRPVDLIGRGSSSGVDTQHFDPSLVRLSEVRQAARAARLEPDRFVVGYVGRITPDKGLGTLDEAMRILAEDGVRACLLVVGEEDVAGYDPFTVHHVHRAGRVADPRPYYRLMDVLCLPTLREGMPNVCLEAAAMEIPVVTTTATGAVDSIADGETGLLVPPGDAAELARALRALHHDTALARRMGAAGRRWARTHFSRPELWAGHDQYLRRQLPKEGNDR</sequence>
<evidence type="ECO:0000256" key="2">
    <source>
        <dbReference type="ARBA" id="ARBA00022676"/>
    </source>
</evidence>
<dbReference type="Gene3D" id="3.40.50.2000">
    <property type="entry name" value="Glycogen Phosphorylase B"/>
    <property type="match status" value="2"/>
</dbReference>
<dbReference type="Pfam" id="PF13692">
    <property type="entry name" value="Glyco_trans_1_4"/>
    <property type="match status" value="1"/>
</dbReference>
<evidence type="ECO:0000256" key="1">
    <source>
        <dbReference type="ARBA" id="ARBA00021292"/>
    </source>
</evidence>
<dbReference type="SUPFAM" id="SSF53756">
    <property type="entry name" value="UDP-Glycosyltransferase/glycogen phosphorylase"/>
    <property type="match status" value="1"/>
</dbReference>
<evidence type="ECO:0000256" key="3">
    <source>
        <dbReference type="ARBA" id="ARBA00022679"/>
    </source>
</evidence>
<feature type="domain" description="Glycosyltransferase subfamily 4-like N-terminal" evidence="5">
    <location>
        <begin position="58"/>
        <end position="202"/>
    </location>
</feature>
<keyword evidence="7" id="KW-1185">Reference proteome</keyword>
<keyword evidence="2" id="KW-0328">Glycosyltransferase</keyword>
<evidence type="ECO:0000259" key="5">
    <source>
        <dbReference type="Pfam" id="PF13579"/>
    </source>
</evidence>
<dbReference type="RefSeq" id="WP_345039071.1">
    <property type="nucleotide sequence ID" value="NZ_BAABBA010000005.1"/>
</dbReference>
<dbReference type="PANTHER" id="PTHR45947">
    <property type="entry name" value="SULFOQUINOVOSYL TRANSFERASE SQD2"/>
    <property type="match status" value="1"/>
</dbReference>
<dbReference type="Pfam" id="PF13579">
    <property type="entry name" value="Glyco_trans_4_4"/>
    <property type="match status" value="1"/>
</dbReference>
<name>A0ABP8ESM0_9MICO</name>
<dbReference type="PANTHER" id="PTHR45947:SF3">
    <property type="entry name" value="SULFOQUINOVOSYL TRANSFERASE SQD2"/>
    <property type="match status" value="1"/>
</dbReference>
<evidence type="ECO:0000313" key="6">
    <source>
        <dbReference type="EMBL" id="GAA4286966.1"/>
    </source>
</evidence>
<dbReference type="InterPro" id="IPR028098">
    <property type="entry name" value="Glyco_trans_4-like_N"/>
</dbReference>
<feature type="region of interest" description="Disordered" evidence="4">
    <location>
        <begin position="1"/>
        <end position="40"/>
    </location>
</feature>
<dbReference type="InterPro" id="IPR050194">
    <property type="entry name" value="Glycosyltransferase_grp1"/>
</dbReference>
<dbReference type="EMBL" id="BAABBA010000005">
    <property type="protein sequence ID" value="GAA4286966.1"/>
    <property type="molecule type" value="Genomic_DNA"/>
</dbReference>
<feature type="compositionally biased region" description="Basic residues" evidence="4">
    <location>
        <begin position="10"/>
        <end position="20"/>
    </location>
</feature>
<evidence type="ECO:0000256" key="4">
    <source>
        <dbReference type="SAM" id="MobiDB-lite"/>
    </source>
</evidence>
<comment type="caution">
    <text evidence="6">The sequence shown here is derived from an EMBL/GenBank/DDBJ whole genome shotgun (WGS) entry which is preliminary data.</text>
</comment>
<accession>A0ABP8ESM0</accession>
<dbReference type="Proteomes" id="UP001499841">
    <property type="component" value="Unassembled WGS sequence"/>
</dbReference>
<keyword evidence="3" id="KW-0808">Transferase</keyword>
<organism evidence="6 7">
    <name type="scientific">Georgenia daeguensis</name>
    <dbReference type="NCBI Taxonomy" id="908355"/>
    <lineage>
        <taxon>Bacteria</taxon>
        <taxon>Bacillati</taxon>
        <taxon>Actinomycetota</taxon>
        <taxon>Actinomycetes</taxon>
        <taxon>Micrococcales</taxon>
        <taxon>Bogoriellaceae</taxon>
        <taxon>Georgenia</taxon>
    </lineage>
</organism>
<protein>
    <recommendedName>
        <fullName evidence="1">D-inositol 3-phosphate glycosyltransferase</fullName>
    </recommendedName>
</protein>
<reference evidence="7" key="1">
    <citation type="journal article" date="2019" name="Int. J. Syst. Evol. Microbiol.">
        <title>The Global Catalogue of Microorganisms (GCM) 10K type strain sequencing project: providing services to taxonomists for standard genome sequencing and annotation.</title>
        <authorList>
            <consortium name="The Broad Institute Genomics Platform"/>
            <consortium name="The Broad Institute Genome Sequencing Center for Infectious Disease"/>
            <person name="Wu L."/>
            <person name="Ma J."/>
        </authorList>
    </citation>
    <scope>NUCLEOTIDE SEQUENCE [LARGE SCALE GENOMIC DNA]</scope>
    <source>
        <strain evidence="7">JCM 17459</strain>
    </source>
</reference>
<dbReference type="CDD" id="cd03808">
    <property type="entry name" value="GT4_CapM-like"/>
    <property type="match status" value="1"/>
</dbReference>
<gene>
    <name evidence="6" type="ORF">GCM10022262_13250</name>
</gene>
<evidence type="ECO:0000313" key="7">
    <source>
        <dbReference type="Proteomes" id="UP001499841"/>
    </source>
</evidence>
<proteinExistence type="predicted"/>